<dbReference type="InterPro" id="IPR036754">
    <property type="entry name" value="YbaK/aa-tRNA-synt-asso_dom_sf"/>
</dbReference>
<evidence type="ECO:0000259" key="1">
    <source>
        <dbReference type="Pfam" id="PF04073"/>
    </source>
</evidence>
<protein>
    <submittedName>
        <fullName evidence="2">Deacylase</fullName>
    </submittedName>
</protein>
<dbReference type="PANTHER" id="PTHR30411:SF1">
    <property type="entry name" value="CYTOPLASMIC PROTEIN"/>
    <property type="match status" value="1"/>
</dbReference>
<dbReference type="EMBL" id="VDFC01000099">
    <property type="protein sequence ID" value="KAA0920554.1"/>
    <property type="molecule type" value="Genomic_DNA"/>
</dbReference>
<dbReference type="GO" id="GO:0002161">
    <property type="term" value="F:aminoacyl-tRNA deacylase activity"/>
    <property type="evidence" value="ECO:0007669"/>
    <property type="project" value="InterPro"/>
</dbReference>
<dbReference type="CDD" id="cd04332">
    <property type="entry name" value="YbaK_like"/>
    <property type="match status" value="1"/>
</dbReference>
<name>A0A5A9ZTC2_9ACTN</name>
<proteinExistence type="predicted"/>
<dbReference type="RefSeq" id="WP_149515909.1">
    <property type="nucleotide sequence ID" value="NZ_VDFC01000099.1"/>
</dbReference>
<dbReference type="PANTHER" id="PTHR30411">
    <property type="entry name" value="CYTOPLASMIC PROTEIN"/>
    <property type="match status" value="1"/>
</dbReference>
<evidence type="ECO:0000313" key="2">
    <source>
        <dbReference type="EMBL" id="KAA0920554.1"/>
    </source>
</evidence>
<comment type="caution">
    <text evidence="2">The sequence shown here is derived from an EMBL/GenBank/DDBJ whole genome shotgun (WGS) entry which is preliminary data.</text>
</comment>
<reference evidence="2 3" key="1">
    <citation type="submission" date="2019-05" db="EMBL/GenBank/DDBJ databases">
        <authorList>
            <person name="Hariharan J."/>
            <person name="Choudoir M.J."/>
            <person name="Diebold P."/>
            <person name="Panke-Buisse K."/>
            <person name="Buckley D.H."/>
        </authorList>
    </citation>
    <scope>NUCLEOTIDE SEQUENCE [LARGE SCALE GENOMIC DNA]</scope>
    <source>
        <strain evidence="2 3">SUN51</strain>
    </source>
</reference>
<keyword evidence="3" id="KW-1185">Reference proteome</keyword>
<dbReference type="Gene3D" id="3.90.960.10">
    <property type="entry name" value="YbaK/aminoacyl-tRNA synthetase-associated domain"/>
    <property type="match status" value="1"/>
</dbReference>
<gene>
    <name evidence="2" type="ORF">FGF04_37765</name>
</gene>
<dbReference type="AlphaFoldDB" id="A0A5A9ZTC2"/>
<dbReference type="Proteomes" id="UP000324965">
    <property type="component" value="Unassembled WGS sequence"/>
</dbReference>
<dbReference type="InterPro" id="IPR007214">
    <property type="entry name" value="YbaK/aa-tRNA-synth-assoc-dom"/>
</dbReference>
<sequence length="156" mass="16340">MSTPEAPWQVVLDSAGCPYTVHEHAAAHSVAERQALPFPWSQAVKTLAFATSDFPLLLVVLRAQDRVDFARLAALSGTSRSRLRAADAGLLAAEGLVPGGVPPVSHRPGVPCLIDAAVVDPGRIVYCGAGSADRTLQINSADLARLPRAQVGVLSR</sequence>
<dbReference type="SUPFAM" id="SSF55826">
    <property type="entry name" value="YbaK/ProRS associated domain"/>
    <property type="match status" value="1"/>
</dbReference>
<dbReference type="OrthoDB" id="4199224at2"/>
<dbReference type="Pfam" id="PF04073">
    <property type="entry name" value="tRNA_edit"/>
    <property type="match status" value="1"/>
</dbReference>
<accession>A0A5A9ZTC2</accession>
<evidence type="ECO:0000313" key="3">
    <source>
        <dbReference type="Proteomes" id="UP000324965"/>
    </source>
</evidence>
<feature type="domain" description="YbaK/aminoacyl-tRNA synthetase-associated" evidence="1">
    <location>
        <begin position="26"/>
        <end position="146"/>
    </location>
</feature>
<organism evidence="2 3">
    <name type="scientific">Streptomyces apricus</name>
    <dbReference type="NCBI Taxonomy" id="1828112"/>
    <lineage>
        <taxon>Bacteria</taxon>
        <taxon>Bacillati</taxon>
        <taxon>Actinomycetota</taxon>
        <taxon>Actinomycetes</taxon>
        <taxon>Kitasatosporales</taxon>
        <taxon>Streptomycetaceae</taxon>
        <taxon>Streptomyces</taxon>
    </lineage>
</organism>